<proteinExistence type="predicted"/>
<sequence>MNMFKNICLLFLLLSSSAAFAGQKADTSILSFEQNGALRSMQKHIDFEKLLILNNSKDFYIARITMYTGHRKDIAIKECYNLGDEKIVGFDGLVRAIEYPKCTIDTTFLFNLIGDQQRITFQVYSSTSGDYHANGEILILKINGKTIVGYSIDGSDLISEITKIVNTYFICQDNDQKKNLLNLLKYP</sequence>
<dbReference type="Proteomes" id="UP001220610">
    <property type="component" value="Chromosome"/>
</dbReference>
<gene>
    <name evidence="2" type="ORF">P0Y53_20460</name>
</gene>
<protein>
    <submittedName>
        <fullName evidence="2">Uncharacterized protein</fullName>
    </submittedName>
</protein>
<keyword evidence="1" id="KW-0732">Signal</keyword>
<dbReference type="EMBL" id="CP119311">
    <property type="protein sequence ID" value="WEK34867.1"/>
    <property type="molecule type" value="Genomic_DNA"/>
</dbReference>
<reference evidence="2" key="1">
    <citation type="submission" date="2023-03" db="EMBL/GenBank/DDBJ databases">
        <title>Andean soil-derived lignocellulolytic bacterial consortium as a source of novel taxa and putative plastic-active enzymes.</title>
        <authorList>
            <person name="Diaz-Garcia L."/>
            <person name="Chuvochina M."/>
            <person name="Feuerriegel G."/>
            <person name="Bunk B."/>
            <person name="Sproer C."/>
            <person name="Streit W.R."/>
            <person name="Rodriguez L.M."/>
            <person name="Overmann J."/>
            <person name="Jimenez D.J."/>
        </authorList>
    </citation>
    <scope>NUCLEOTIDE SEQUENCE</scope>
    <source>
        <strain evidence="2">MAG 7</strain>
    </source>
</reference>
<feature type="signal peptide" evidence="1">
    <location>
        <begin position="1"/>
        <end position="21"/>
    </location>
</feature>
<dbReference type="AlphaFoldDB" id="A0AAJ6BG25"/>
<organism evidence="2 3">
    <name type="scientific">Candidatus Pseudobacter hemicellulosilyticus</name>
    <dbReference type="NCBI Taxonomy" id="3121375"/>
    <lineage>
        <taxon>Bacteria</taxon>
        <taxon>Pseudomonadati</taxon>
        <taxon>Bacteroidota</taxon>
        <taxon>Chitinophagia</taxon>
        <taxon>Chitinophagales</taxon>
        <taxon>Chitinophagaceae</taxon>
        <taxon>Pseudobacter</taxon>
    </lineage>
</organism>
<accession>A0AAJ6BG25</accession>
<name>A0AAJ6BG25_9BACT</name>
<evidence type="ECO:0000256" key="1">
    <source>
        <dbReference type="SAM" id="SignalP"/>
    </source>
</evidence>
<feature type="chain" id="PRO_5042598239" evidence="1">
    <location>
        <begin position="22"/>
        <end position="187"/>
    </location>
</feature>
<evidence type="ECO:0000313" key="3">
    <source>
        <dbReference type="Proteomes" id="UP001220610"/>
    </source>
</evidence>
<evidence type="ECO:0000313" key="2">
    <source>
        <dbReference type="EMBL" id="WEK34867.1"/>
    </source>
</evidence>